<dbReference type="Pfam" id="PF00353">
    <property type="entry name" value="HemolysinCabind"/>
    <property type="match status" value="8"/>
</dbReference>
<dbReference type="RefSeq" id="WP_179545844.1">
    <property type="nucleotide sequence ID" value="NZ_CP060009.1"/>
</dbReference>
<evidence type="ECO:0000313" key="4">
    <source>
        <dbReference type="EMBL" id="QNH00675.1"/>
    </source>
</evidence>
<dbReference type="PANTHER" id="PTHR38340">
    <property type="entry name" value="S-LAYER PROTEIN"/>
    <property type="match status" value="1"/>
</dbReference>
<dbReference type="InterPro" id="IPR011049">
    <property type="entry name" value="Serralysin-like_metalloprot_C"/>
</dbReference>
<reference evidence="4 5" key="1">
    <citation type="journal article" date="2020" name="Microbiol. Resour. Announc.">
        <title>Complete genome sequences of four natural Pseudomonas isolates that catabolize a wide range of aromatic compounds relevant to lignin valorization.</title>
        <authorList>
            <person name="Hatmaker E.A."/>
            <person name="Presley G."/>
            <person name="Cannon O."/>
            <person name="Guss A.M."/>
            <person name="Elkins J.G."/>
        </authorList>
    </citation>
    <scope>NUCLEOTIDE SEQUENCE [LARGE SCALE GENOMIC DNA]</scope>
    <source>
        <strain evidence="4 5">B10D7D</strain>
    </source>
</reference>
<comment type="subcellular location">
    <subcellularLocation>
        <location evidence="1">Secreted</location>
    </subcellularLocation>
</comment>
<dbReference type="Gene3D" id="2.150.10.10">
    <property type="entry name" value="Serralysin-like metalloprotease, C-terminal"/>
    <property type="match status" value="7"/>
</dbReference>
<evidence type="ECO:0000256" key="3">
    <source>
        <dbReference type="ARBA" id="ARBA00022837"/>
    </source>
</evidence>
<evidence type="ECO:0000256" key="2">
    <source>
        <dbReference type="ARBA" id="ARBA00022525"/>
    </source>
</evidence>
<dbReference type="Proteomes" id="UP000515254">
    <property type="component" value="Chromosome"/>
</dbReference>
<dbReference type="PROSITE" id="PS00330">
    <property type="entry name" value="HEMOLYSIN_CALCIUM"/>
    <property type="match status" value="2"/>
</dbReference>
<dbReference type="InterPro" id="IPR018511">
    <property type="entry name" value="Hemolysin-typ_Ca-bd_CS"/>
</dbReference>
<keyword evidence="3" id="KW-0106">Calcium</keyword>
<sequence>MSILPGNQTDYTFSRDGGELVITRKDDGTEVAREANNFTVTFTGGGSVDLSQSFDNRVASSDTLYFGTPASTALTGGGYLLVWEHYGSQDGDPDEGVTLQHYDASGKLLKETKIVSGEAEDPSVTATADGGYLIAWSTESRGISSVLIQQFDENGSATNKAQTVASSKSAELEDVVVSVLPNGSYVVSWVSAVEKRASTNDPALDMTDGEMDSRYRDETGDLYLQLYGADGKKIGTAQKANTETFTNSVPDDQIILPLDGGSFLIAYTHETATHTWNEDGFGWGYTSSEYHSALYVREFNADGSAKGAPQLLHTLDTSYPNASYYSLIKIDDGYLASWVANVDAAPIFGRTLIAQKFSSALEPVGDAEVIIPVGNPNANDASLTLLADGTYLAVWSTYNWSEGNTTYAKLLDADLQPRGDSFIVNASGSSYEAKVTSLPDGGFIITWTNANENGDSGSSLFSQRYDADGKPIGNALTLIEGGDDNDDLTWIGNDDVILRGGAGDDRLTGGNGSDILDGGQGDDTAIFTGEQADYHFGLDNQGNLQVINGAQRETLISIEQLQFANGAITINDGSLSLESGQADSETPSTTTLADGTQVVVWKQGPEVQIQLFRDGNWQQAIASGIEYERGSLNVAALGDGFALVWGNYEGDAFYVQRYDAAGHSVGQSIELSQVDQARNVDDISVTQLKDDSFVLAWTEETPDQWIPGESGSGGEHLESEGQAYIQLFNADGSAKGQPIALATGNLQAFEPSVSALPNGGFVVAWEYVNDAKESEEIYLQRFKADGTPDGKAIQVNTSTKGDQGDPEVVTLADGSYVVTWTRETHDDLKYKDEWGNNVVEERTVDTHIFMQRFSADGKKLGGETQVNSTSGFYNDPAITALEGGGYVITYATSDERELYNGTSRLYAQVYDKNGSKVGDELVVASAPNQDFFPSVTASADGGFLITWEATERTANYGEGSGDIYVKRFDANGNSLTLTGDDGDNTLTWTGSSGVTLDGGAGNDTLTGGDGHDVLIGGAGSNVLKGGKGNDLYIIENVDDIIIEEAGGGFDTVMTSASYTLGEHLENLTLTGDSHIDGTGNNADNRLVGNRGNNILDGGAGADTLIGGEGDDIYIVDNLKDVVIEKESEGTDAVRASVSWTLGTNLENLELTGTTNLNGTGNAQDNRLIGNDGNNTLNGGAGDDYLDGGKGVDRLIGGTGNDTYVVDLIQKGAGTKASVALEDTVTEAANAGDDDRLILRGEVLTENYSTLTLGANLETLNASQTGQTRLHLNGNAGANTLIGNDADNILDGKAGIDTLIGGKGNDTYVLDRAEELDLVEELADEGDDTLRITYNNTSKSEALVVDLGQDNLQHIENIQLTGTGLFELIGNTSDNILDSGKNAAVLKGGAGNDTYRVGHKDAQIVELEGEGDEDTVESTVSWTLNDNLENLTLIGKAAINATGNAQANLLIGNDGNNILDGGLNTAGVDTMRGGKGNDTYVVRNIGDIVEENDKEGTDTVRAHVSYELTDHVENLILEGSDYIDGTGNGLKNVITGNTGDNVLDGKGGVDRLIGGKGDDTYIVDLIVKGAGAKATVALEDSIVEKNGEGEDTLRLRVSQDVLDRLADASKATTLVLGANLENLDASDTENLWLNLTGNALNNVIRGNAGDNILSGGAGDDTLYAGEGGKNVLIGGAGADIMHGGAGDDTFRFTSLKDLGLGEGKQDEIHDFNREGKDKLDFSPLKGWQFMGVGEQFAATGAKQLWAVQEGEDMILYGNSGGTLAEDFSIKLVGISELSAGDFSL</sequence>
<dbReference type="PRINTS" id="PR00313">
    <property type="entry name" value="CABNDNGRPT"/>
</dbReference>
<evidence type="ECO:0000256" key="1">
    <source>
        <dbReference type="ARBA" id="ARBA00004613"/>
    </source>
</evidence>
<evidence type="ECO:0000313" key="5">
    <source>
        <dbReference type="Proteomes" id="UP000515254"/>
    </source>
</evidence>
<dbReference type="EMBL" id="CP060009">
    <property type="protein sequence ID" value="QNH00675.1"/>
    <property type="molecule type" value="Genomic_DNA"/>
</dbReference>
<gene>
    <name evidence="4" type="ORF">HNQ25_20670</name>
</gene>
<name>A0ABX6SIY1_9PSED</name>
<proteinExistence type="predicted"/>
<organism evidence="4 5">
    <name type="scientific">Pseudomonas sediminis</name>
    <dbReference type="NCBI Taxonomy" id="1691904"/>
    <lineage>
        <taxon>Bacteria</taxon>
        <taxon>Pseudomonadati</taxon>
        <taxon>Pseudomonadota</taxon>
        <taxon>Gammaproteobacteria</taxon>
        <taxon>Pseudomonadales</taxon>
        <taxon>Pseudomonadaceae</taxon>
        <taxon>Pseudomonas</taxon>
    </lineage>
</organism>
<accession>A0ABX6SIY1</accession>
<dbReference type="PANTHER" id="PTHR38340:SF1">
    <property type="entry name" value="S-LAYER PROTEIN"/>
    <property type="match status" value="1"/>
</dbReference>
<protein>
    <recommendedName>
        <fullName evidence="6">Calcium-binding protein</fullName>
    </recommendedName>
</protein>
<dbReference type="InterPro" id="IPR050557">
    <property type="entry name" value="RTX_toxin/Mannuronan_C5-epim"/>
</dbReference>
<keyword evidence="5" id="KW-1185">Reference proteome</keyword>
<dbReference type="InterPro" id="IPR001343">
    <property type="entry name" value="Hemolysn_Ca-bd"/>
</dbReference>
<dbReference type="SUPFAM" id="SSF51120">
    <property type="entry name" value="beta-Roll"/>
    <property type="match status" value="6"/>
</dbReference>
<evidence type="ECO:0008006" key="6">
    <source>
        <dbReference type="Google" id="ProtNLM"/>
    </source>
</evidence>
<keyword evidence="2" id="KW-0964">Secreted</keyword>